<name>A0A445D706_ARAHY</name>
<evidence type="ECO:0000256" key="1">
    <source>
        <dbReference type="SAM" id="MobiDB-lite"/>
    </source>
</evidence>
<feature type="compositionally biased region" description="Polar residues" evidence="1">
    <location>
        <begin position="1"/>
        <end position="11"/>
    </location>
</feature>
<dbReference type="Proteomes" id="UP000289738">
    <property type="component" value="Chromosome A05"/>
</dbReference>
<accession>A0A445D706</accession>
<proteinExistence type="predicted"/>
<gene>
    <name evidence="2" type="ORF">Ahy_A05g024788</name>
</gene>
<organism evidence="2 3">
    <name type="scientific">Arachis hypogaea</name>
    <name type="common">Peanut</name>
    <dbReference type="NCBI Taxonomy" id="3818"/>
    <lineage>
        <taxon>Eukaryota</taxon>
        <taxon>Viridiplantae</taxon>
        <taxon>Streptophyta</taxon>
        <taxon>Embryophyta</taxon>
        <taxon>Tracheophyta</taxon>
        <taxon>Spermatophyta</taxon>
        <taxon>Magnoliopsida</taxon>
        <taxon>eudicotyledons</taxon>
        <taxon>Gunneridae</taxon>
        <taxon>Pentapetalae</taxon>
        <taxon>rosids</taxon>
        <taxon>fabids</taxon>
        <taxon>Fabales</taxon>
        <taxon>Fabaceae</taxon>
        <taxon>Papilionoideae</taxon>
        <taxon>50 kb inversion clade</taxon>
        <taxon>dalbergioids sensu lato</taxon>
        <taxon>Dalbergieae</taxon>
        <taxon>Pterocarpus clade</taxon>
        <taxon>Arachis</taxon>
    </lineage>
</organism>
<comment type="caution">
    <text evidence="2">The sequence shown here is derived from an EMBL/GenBank/DDBJ whole genome shotgun (WGS) entry which is preliminary data.</text>
</comment>
<sequence>MPGPSTANPKGSGNPMEAAKGKEHKSELEEEQMKNTEARDNQVRHLDVAIIDAGGGGTLISLSSQDQVDPLLGTRSRQWDMGKLQRMLPEDIVKKIIAISPPSPWKEADRIAWGASSDGTFSTKSAYQVTMDEQHTQNKNFRLVWNWQGSERIRTFLWLVTHRDT</sequence>
<keyword evidence="3" id="KW-1185">Reference proteome</keyword>
<evidence type="ECO:0008006" key="4">
    <source>
        <dbReference type="Google" id="ProtNLM"/>
    </source>
</evidence>
<dbReference type="AlphaFoldDB" id="A0A445D706"/>
<evidence type="ECO:0000313" key="2">
    <source>
        <dbReference type="EMBL" id="RYR58929.1"/>
    </source>
</evidence>
<dbReference type="EMBL" id="SDMP01000005">
    <property type="protein sequence ID" value="RYR58929.1"/>
    <property type="molecule type" value="Genomic_DNA"/>
</dbReference>
<evidence type="ECO:0000313" key="3">
    <source>
        <dbReference type="Proteomes" id="UP000289738"/>
    </source>
</evidence>
<protein>
    <recommendedName>
        <fullName evidence="4">Reverse transcriptase zinc-binding domain-containing protein</fullName>
    </recommendedName>
</protein>
<reference evidence="2 3" key="1">
    <citation type="submission" date="2019-01" db="EMBL/GenBank/DDBJ databases">
        <title>Sequencing of cultivated peanut Arachis hypogaea provides insights into genome evolution and oil improvement.</title>
        <authorList>
            <person name="Chen X."/>
        </authorList>
    </citation>
    <scope>NUCLEOTIDE SEQUENCE [LARGE SCALE GENOMIC DNA]</scope>
    <source>
        <strain evidence="3">cv. Fuhuasheng</strain>
        <tissue evidence="2">Leaves</tissue>
    </source>
</reference>
<feature type="region of interest" description="Disordered" evidence="1">
    <location>
        <begin position="1"/>
        <end position="40"/>
    </location>
</feature>
<feature type="compositionally biased region" description="Basic and acidic residues" evidence="1">
    <location>
        <begin position="19"/>
        <end position="40"/>
    </location>
</feature>